<protein>
    <submittedName>
        <fullName evidence="3">Very-short-patch-repair endonuclease</fullName>
    </submittedName>
</protein>
<dbReference type="EMBL" id="JACHKY010000004">
    <property type="protein sequence ID" value="MBB4798920.1"/>
    <property type="molecule type" value="Genomic_DNA"/>
</dbReference>
<reference evidence="3 4" key="1">
    <citation type="submission" date="2020-08" db="EMBL/GenBank/DDBJ databases">
        <title>Functional genomics of gut bacteria from endangered species of beetles.</title>
        <authorList>
            <person name="Carlos-Shanley C."/>
        </authorList>
    </citation>
    <scope>NUCLEOTIDE SEQUENCE [LARGE SCALE GENOMIC DNA]</scope>
    <source>
        <strain evidence="3 4">S00123</strain>
    </source>
</reference>
<dbReference type="CDD" id="cd01038">
    <property type="entry name" value="Endonuclease_DUF559"/>
    <property type="match status" value="1"/>
</dbReference>
<organism evidence="3 4">
    <name type="scientific">Brevundimonas bullata</name>
    <dbReference type="NCBI Taxonomy" id="13160"/>
    <lineage>
        <taxon>Bacteria</taxon>
        <taxon>Pseudomonadati</taxon>
        <taxon>Pseudomonadota</taxon>
        <taxon>Alphaproteobacteria</taxon>
        <taxon>Caulobacterales</taxon>
        <taxon>Caulobacteraceae</taxon>
        <taxon>Brevundimonas</taxon>
    </lineage>
</organism>
<name>A0A7W7N3V3_9CAUL</name>
<evidence type="ECO:0000256" key="1">
    <source>
        <dbReference type="SAM" id="MobiDB-lite"/>
    </source>
</evidence>
<dbReference type="InterPro" id="IPR007569">
    <property type="entry name" value="DUF559"/>
</dbReference>
<dbReference type="InterPro" id="IPR011335">
    <property type="entry name" value="Restrct_endonuc-II-like"/>
</dbReference>
<sequence length="157" mass="17659">MNADVAGETGEASPSPILKPSAFTPTQPSPIEGEGFERNRTPTRTVKRARRLRAEPTWTEAKLWERLRELPVRFRRQGPVGPYVADFICHRASLVVEVDGDVHNLTHVALRDLKRDAWFEGQGYVTLRVSTREVEADMDGVVTRIQNLASNRIGKVI</sequence>
<dbReference type="Pfam" id="PF04480">
    <property type="entry name" value="DUF559"/>
    <property type="match status" value="1"/>
</dbReference>
<dbReference type="RefSeq" id="WP_221415909.1">
    <property type="nucleotide sequence ID" value="NZ_JACHKY010000004.1"/>
</dbReference>
<dbReference type="InterPro" id="IPR047216">
    <property type="entry name" value="Endonuclease_DUF559_bact"/>
</dbReference>
<dbReference type="AlphaFoldDB" id="A0A7W7N3V3"/>
<dbReference type="SUPFAM" id="SSF52980">
    <property type="entry name" value="Restriction endonuclease-like"/>
    <property type="match status" value="1"/>
</dbReference>
<comment type="caution">
    <text evidence="3">The sequence shown here is derived from an EMBL/GenBank/DDBJ whole genome shotgun (WGS) entry which is preliminary data.</text>
</comment>
<dbReference type="GO" id="GO:0004519">
    <property type="term" value="F:endonuclease activity"/>
    <property type="evidence" value="ECO:0007669"/>
    <property type="project" value="UniProtKB-KW"/>
</dbReference>
<feature type="region of interest" description="Disordered" evidence="1">
    <location>
        <begin position="1"/>
        <end position="41"/>
    </location>
</feature>
<dbReference type="Gene3D" id="3.40.960.10">
    <property type="entry name" value="VSR Endonuclease"/>
    <property type="match status" value="1"/>
</dbReference>
<keyword evidence="3" id="KW-0540">Nuclease</keyword>
<evidence type="ECO:0000259" key="2">
    <source>
        <dbReference type="Pfam" id="PF04480"/>
    </source>
</evidence>
<proteinExistence type="predicted"/>
<evidence type="ECO:0000313" key="4">
    <source>
        <dbReference type="Proteomes" id="UP000539957"/>
    </source>
</evidence>
<feature type="domain" description="DUF559" evidence="2">
    <location>
        <begin position="45"/>
        <end position="147"/>
    </location>
</feature>
<keyword evidence="3" id="KW-0255">Endonuclease</keyword>
<evidence type="ECO:0000313" key="3">
    <source>
        <dbReference type="EMBL" id="MBB4798920.1"/>
    </source>
</evidence>
<dbReference type="PANTHER" id="PTHR38590">
    <property type="entry name" value="BLL0828 PROTEIN"/>
    <property type="match status" value="1"/>
</dbReference>
<accession>A0A7W7N3V3</accession>
<dbReference type="PANTHER" id="PTHR38590:SF1">
    <property type="entry name" value="BLL0828 PROTEIN"/>
    <property type="match status" value="1"/>
</dbReference>
<dbReference type="Proteomes" id="UP000539957">
    <property type="component" value="Unassembled WGS sequence"/>
</dbReference>
<keyword evidence="4" id="KW-1185">Reference proteome</keyword>
<gene>
    <name evidence="3" type="ORF">HNP32_002674</name>
</gene>
<keyword evidence="3" id="KW-0378">Hydrolase</keyword>